<evidence type="ECO:0000313" key="10">
    <source>
        <dbReference type="EMBL" id="PPS14890.1"/>
    </source>
</evidence>
<dbReference type="InterPro" id="IPR011050">
    <property type="entry name" value="Pectin_lyase_fold/virulence"/>
</dbReference>
<organism evidence="10 11">
    <name type="scientific">Gossypium barbadense</name>
    <name type="common">Sea Island cotton</name>
    <name type="synonym">Hibiscus barbadensis</name>
    <dbReference type="NCBI Taxonomy" id="3634"/>
    <lineage>
        <taxon>Eukaryota</taxon>
        <taxon>Viridiplantae</taxon>
        <taxon>Streptophyta</taxon>
        <taxon>Embryophyta</taxon>
        <taxon>Tracheophyta</taxon>
        <taxon>Spermatophyta</taxon>
        <taxon>Magnoliopsida</taxon>
        <taxon>eudicotyledons</taxon>
        <taxon>Gunneridae</taxon>
        <taxon>Pentapetalae</taxon>
        <taxon>rosids</taxon>
        <taxon>malvids</taxon>
        <taxon>Malvales</taxon>
        <taxon>Malvaceae</taxon>
        <taxon>Malvoideae</taxon>
        <taxon>Gossypium</taxon>
    </lineage>
</organism>
<dbReference type="InterPro" id="IPR012334">
    <property type="entry name" value="Pectin_lyas_fold"/>
</dbReference>
<dbReference type="PROSITE" id="PS00503">
    <property type="entry name" value="PECTINESTERASE_2"/>
    <property type="match status" value="1"/>
</dbReference>
<feature type="signal peptide" evidence="8">
    <location>
        <begin position="1"/>
        <end position="27"/>
    </location>
</feature>
<evidence type="ECO:0000256" key="4">
    <source>
        <dbReference type="ARBA" id="ARBA00022801"/>
    </source>
</evidence>
<dbReference type="OrthoDB" id="2019149at2759"/>
<dbReference type="GO" id="GO:0045490">
    <property type="term" value="P:pectin catabolic process"/>
    <property type="evidence" value="ECO:0007669"/>
    <property type="project" value="UniProtKB-UniRule"/>
</dbReference>
<keyword evidence="4 8" id="KW-0378">Hydrolase</keyword>
<comment type="pathway">
    <text evidence="1 8">Glycan metabolism; pectin degradation; 2-dehydro-3-deoxy-D-gluconate from pectin: step 1/5.</text>
</comment>
<keyword evidence="8" id="KW-0732">Signal</keyword>
<comment type="catalytic activity">
    <reaction evidence="6 8">
        <text>[(1-&gt;4)-alpha-D-galacturonosyl methyl ester](n) + n H2O = [(1-&gt;4)-alpha-D-galacturonosyl](n) + n methanol + n H(+)</text>
        <dbReference type="Rhea" id="RHEA:22380"/>
        <dbReference type="Rhea" id="RHEA-COMP:14570"/>
        <dbReference type="Rhea" id="RHEA-COMP:14573"/>
        <dbReference type="ChEBI" id="CHEBI:15377"/>
        <dbReference type="ChEBI" id="CHEBI:15378"/>
        <dbReference type="ChEBI" id="CHEBI:17790"/>
        <dbReference type="ChEBI" id="CHEBI:140522"/>
        <dbReference type="ChEBI" id="CHEBI:140523"/>
        <dbReference type="EC" id="3.1.1.11"/>
    </reaction>
</comment>
<dbReference type="PANTHER" id="PTHR31321:SF87">
    <property type="entry name" value="PECTINESTERASE 63-RELATED"/>
    <property type="match status" value="1"/>
</dbReference>
<proteinExistence type="inferred from homology"/>
<feature type="active site" evidence="7">
    <location>
        <position position="230"/>
    </location>
</feature>
<comment type="similarity">
    <text evidence="2">Belongs to the pectinesterase family.</text>
</comment>
<dbReference type="EC" id="3.1.1.11" evidence="3 8"/>
<dbReference type="UniPathway" id="UPA00545">
    <property type="reaction ID" value="UER00823"/>
</dbReference>
<dbReference type="EMBL" id="KZ663215">
    <property type="protein sequence ID" value="PPS14890.1"/>
    <property type="molecule type" value="Genomic_DNA"/>
</dbReference>
<evidence type="ECO:0000256" key="3">
    <source>
        <dbReference type="ARBA" id="ARBA00013229"/>
    </source>
</evidence>
<keyword evidence="5 8" id="KW-0063">Aspartyl esterase</keyword>
<dbReference type="InterPro" id="IPR033131">
    <property type="entry name" value="Pectinesterase_Asp_AS"/>
</dbReference>
<dbReference type="PANTHER" id="PTHR31321">
    <property type="entry name" value="ACYL-COA THIOESTER HYDROLASE YBHC-RELATED"/>
    <property type="match status" value="1"/>
</dbReference>
<feature type="chain" id="PRO_5015021218" description="Pectinesterase" evidence="8">
    <location>
        <begin position="28"/>
        <end position="392"/>
    </location>
</feature>
<dbReference type="AlphaFoldDB" id="A0A2P5YH22"/>
<dbReference type="Gene3D" id="2.160.20.10">
    <property type="entry name" value="Single-stranded right-handed beta-helix, Pectin lyase-like"/>
    <property type="match status" value="1"/>
</dbReference>
<evidence type="ECO:0000259" key="9">
    <source>
        <dbReference type="Pfam" id="PF01095"/>
    </source>
</evidence>
<evidence type="ECO:0000256" key="5">
    <source>
        <dbReference type="ARBA" id="ARBA00023085"/>
    </source>
</evidence>
<evidence type="ECO:0000256" key="6">
    <source>
        <dbReference type="ARBA" id="ARBA00047928"/>
    </source>
</evidence>
<dbReference type="GO" id="GO:0042545">
    <property type="term" value="P:cell wall modification"/>
    <property type="evidence" value="ECO:0007669"/>
    <property type="project" value="UniProtKB-UniRule"/>
</dbReference>
<reference evidence="10 11" key="1">
    <citation type="submission" date="2015-01" db="EMBL/GenBank/DDBJ databases">
        <title>Genome of allotetraploid Gossypium barbadense reveals genomic plasticity and fiber elongation in cotton evolution.</title>
        <authorList>
            <person name="Chen X."/>
            <person name="Liu X."/>
            <person name="Zhao B."/>
            <person name="Zheng H."/>
            <person name="Hu Y."/>
            <person name="Lu G."/>
            <person name="Yang C."/>
            <person name="Chen J."/>
            <person name="Shan C."/>
            <person name="Zhang L."/>
            <person name="Zhou Y."/>
            <person name="Wang L."/>
            <person name="Guo W."/>
            <person name="Bai Y."/>
            <person name="Ruan J."/>
            <person name="Shangguan X."/>
            <person name="Mao Y."/>
            <person name="Jiang J."/>
            <person name="Zhu Y."/>
            <person name="Lei J."/>
            <person name="Kang H."/>
            <person name="Chen S."/>
            <person name="He X."/>
            <person name="Wang R."/>
            <person name="Wang Y."/>
            <person name="Chen J."/>
            <person name="Wang L."/>
            <person name="Yu S."/>
            <person name="Wang B."/>
            <person name="Wei J."/>
            <person name="Song S."/>
            <person name="Lu X."/>
            <person name="Gao Z."/>
            <person name="Gu W."/>
            <person name="Deng X."/>
            <person name="Ma D."/>
            <person name="Wang S."/>
            <person name="Liang W."/>
            <person name="Fang L."/>
            <person name="Cai C."/>
            <person name="Zhu X."/>
            <person name="Zhou B."/>
            <person name="Zhang Y."/>
            <person name="Chen Z."/>
            <person name="Xu S."/>
            <person name="Zhu R."/>
            <person name="Wang S."/>
            <person name="Zhang T."/>
            <person name="Zhao G."/>
        </authorList>
    </citation>
    <scope>NUCLEOTIDE SEQUENCE [LARGE SCALE GENOMIC DNA]</scope>
    <source>
        <strain evidence="11">cv. Xinhai21</strain>
        <tissue evidence="10">Leaf</tissue>
    </source>
</reference>
<evidence type="ECO:0000313" key="11">
    <source>
        <dbReference type="Proteomes" id="UP000239757"/>
    </source>
</evidence>
<evidence type="ECO:0000256" key="2">
    <source>
        <dbReference type="ARBA" id="ARBA00008891"/>
    </source>
</evidence>
<gene>
    <name evidence="10" type="ORF">GOBAR_AA05692</name>
</gene>
<dbReference type="Proteomes" id="UP000239757">
    <property type="component" value="Unassembled WGS sequence"/>
</dbReference>
<accession>A0A2P5YH22</accession>
<protein>
    <recommendedName>
        <fullName evidence="3 8">Pectinesterase</fullName>
        <ecNumber evidence="3 8">3.1.1.11</ecNumber>
    </recommendedName>
</protein>
<dbReference type="Pfam" id="PF01095">
    <property type="entry name" value="Pectinesterase"/>
    <property type="match status" value="1"/>
</dbReference>
<evidence type="ECO:0000256" key="1">
    <source>
        <dbReference type="ARBA" id="ARBA00005184"/>
    </source>
</evidence>
<evidence type="ECO:0000256" key="8">
    <source>
        <dbReference type="RuleBase" id="RU000589"/>
    </source>
</evidence>
<feature type="domain" description="Pectinesterase catalytic" evidence="9">
    <location>
        <begin position="73"/>
        <end position="365"/>
    </location>
</feature>
<dbReference type="InterPro" id="IPR000070">
    <property type="entry name" value="Pectinesterase_cat"/>
</dbReference>
<sequence>MTGKYIGKIEVGAIISTILLLARVVVSQNPAEIPADKSQVNAWFNANVKPASARVGTIDPALAQAEAEPKIIKVVQGGGGDFDTITKAIESVPTGNTKRVIISIGPGVYREKIKIERTKPFITLIGDPKSMANLTFDGTAKQYGTVDSATLIVESDFFVAANLFIVVSIGHHIPHGIYDGEMEGAQGVSLRVSGDKAAFYNCKIIGFQNTLCDDKGNHFFMNCYIRGTVDFIFGNGKSLYLGTELYVEDDKRQTVITAQDRENNEQDHTGFSFVQCKITGTAKGAYLGRAGKSTPRVVFAFTDMSNVVHPEGWSHNLTPERAQTLFYGEYKCSGLGAASAARVPYSSQLTETVALRFLTLGFIDGSKWLLPPPNLKMDKTIVLLGTHAQLYE</sequence>
<dbReference type="GO" id="GO:0030599">
    <property type="term" value="F:pectinesterase activity"/>
    <property type="evidence" value="ECO:0007669"/>
    <property type="project" value="UniProtKB-UniRule"/>
</dbReference>
<name>A0A2P5YH22_GOSBA</name>
<evidence type="ECO:0000256" key="7">
    <source>
        <dbReference type="PROSITE-ProRule" id="PRU10040"/>
    </source>
</evidence>
<dbReference type="SUPFAM" id="SSF51126">
    <property type="entry name" value="Pectin lyase-like"/>
    <property type="match status" value="1"/>
</dbReference>